<dbReference type="NCBIfam" id="TIGR00090">
    <property type="entry name" value="rsfS_iojap_ybeB"/>
    <property type="match status" value="1"/>
</dbReference>
<dbReference type="AlphaFoldDB" id="A0A382Y353"/>
<dbReference type="HAMAP" id="MF_01477">
    <property type="entry name" value="Iojap_RsfS"/>
    <property type="match status" value="1"/>
</dbReference>
<evidence type="ECO:0000256" key="2">
    <source>
        <dbReference type="SAM" id="MobiDB-lite"/>
    </source>
</evidence>
<accession>A0A382Y353</accession>
<dbReference type="PANTHER" id="PTHR21043">
    <property type="entry name" value="IOJAP SUPERFAMILY ORTHOLOG"/>
    <property type="match status" value="1"/>
</dbReference>
<dbReference type="Gene3D" id="3.30.460.10">
    <property type="entry name" value="Beta Polymerase, domain 2"/>
    <property type="match status" value="1"/>
</dbReference>
<evidence type="ECO:0008006" key="4">
    <source>
        <dbReference type="Google" id="ProtNLM"/>
    </source>
</evidence>
<protein>
    <recommendedName>
        <fullName evidence="4">Ribosomal silencing factor RsfS</fullName>
    </recommendedName>
</protein>
<name>A0A382Y353_9ZZZZ</name>
<evidence type="ECO:0000256" key="1">
    <source>
        <dbReference type="ARBA" id="ARBA00010574"/>
    </source>
</evidence>
<dbReference type="GO" id="GO:0043023">
    <property type="term" value="F:ribosomal large subunit binding"/>
    <property type="evidence" value="ECO:0007669"/>
    <property type="project" value="TreeGrafter"/>
</dbReference>
<dbReference type="EMBL" id="UINC01172508">
    <property type="protein sequence ID" value="SVD77614.1"/>
    <property type="molecule type" value="Genomic_DNA"/>
</dbReference>
<dbReference type="PANTHER" id="PTHR21043:SF0">
    <property type="entry name" value="MITOCHONDRIAL ASSEMBLY OF RIBOSOMAL LARGE SUBUNIT PROTEIN 1"/>
    <property type="match status" value="1"/>
</dbReference>
<dbReference type="GO" id="GO:0090071">
    <property type="term" value="P:negative regulation of ribosome biogenesis"/>
    <property type="evidence" value="ECO:0007669"/>
    <property type="project" value="TreeGrafter"/>
</dbReference>
<proteinExistence type="inferred from homology"/>
<feature type="compositionally biased region" description="Low complexity" evidence="2">
    <location>
        <begin position="97"/>
        <end position="107"/>
    </location>
</feature>
<gene>
    <name evidence="3" type="ORF">METZ01_LOCUS430468</name>
</gene>
<reference evidence="3" key="1">
    <citation type="submission" date="2018-05" db="EMBL/GenBank/DDBJ databases">
        <authorList>
            <person name="Lanie J.A."/>
            <person name="Ng W.-L."/>
            <person name="Kazmierczak K.M."/>
            <person name="Andrzejewski T.M."/>
            <person name="Davidsen T.M."/>
            <person name="Wayne K.J."/>
            <person name="Tettelin H."/>
            <person name="Glass J.I."/>
            <person name="Rusch D."/>
            <person name="Podicherti R."/>
            <person name="Tsui H.-C.T."/>
            <person name="Winkler M.E."/>
        </authorList>
    </citation>
    <scope>NUCLEOTIDE SEQUENCE</scope>
</reference>
<dbReference type="InterPro" id="IPR004394">
    <property type="entry name" value="Iojap/RsfS/C7orf30"/>
</dbReference>
<sequence>MGVDIRIMDLRGLSDVSDYFVLCSGTSDLHVRSLSNEVVAALKGIGQPPWHVEGMAQRKWVLIDLVDVVVHVFRVETREYYSLERLWGDAPCTPIAAADAPSTPDSSLWTPQPASP</sequence>
<dbReference type="SUPFAM" id="SSF81301">
    <property type="entry name" value="Nucleotidyltransferase"/>
    <property type="match status" value="1"/>
</dbReference>
<dbReference type="Pfam" id="PF02410">
    <property type="entry name" value="RsfS"/>
    <property type="match status" value="1"/>
</dbReference>
<dbReference type="InterPro" id="IPR043519">
    <property type="entry name" value="NT_sf"/>
</dbReference>
<comment type="similarity">
    <text evidence="1">Belongs to the Iojap/RsfS family.</text>
</comment>
<organism evidence="3">
    <name type="scientific">marine metagenome</name>
    <dbReference type="NCBI Taxonomy" id="408172"/>
    <lineage>
        <taxon>unclassified sequences</taxon>
        <taxon>metagenomes</taxon>
        <taxon>ecological metagenomes</taxon>
    </lineage>
</organism>
<evidence type="ECO:0000313" key="3">
    <source>
        <dbReference type="EMBL" id="SVD77614.1"/>
    </source>
</evidence>
<dbReference type="GO" id="GO:0017148">
    <property type="term" value="P:negative regulation of translation"/>
    <property type="evidence" value="ECO:0007669"/>
    <property type="project" value="TreeGrafter"/>
</dbReference>
<feature type="region of interest" description="Disordered" evidence="2">
    <location>
        <begin position="97"/>
        <end position="116"/>
    </location>
</feature>